<protein>
    <recommendedName>
        <fullName evidence="7">BioF2-like acetyltransferase domain-containing protein</fullName>
    </recommendedName>
</protein>
<organism evidence="8 9">
    <name type="scientific">candidate division WWE3 bacterium GW2011_GWE1_41_27</name>
    <dbReference type="NCBI Taxonomy" id="1619131"/>
    <lineage>
        <taxon>Bacteria</taxon>
        <taxon>Katanobacteria</taxon>
    </lineage>
</organism>
<evidence type="ECO:0000256" key="1">
    <source>
        <dbReference type="ARBA" id="ARBA00009943"/>
    </source>
</evidence>
<evidence type="ECO:0000256" key="2">
    <source>
        <dbReference type="ARBA" id="ARBA00022679"/>
    </source>
</evidence>
<dbReference type="AlphaFoldDB" id="A0A0G0W1V8"/>
<accession>A0A0G0W1V8</accession>
<keyword evidence="5" id="KW-0012">Acyltransferase</keyword>
<evidence type="ECO:0000256" key="4">
    <source>
        <dbReference type="ARBA" id="ARBA00022984"/>
    </source>
</evidence>
<dbReference type="GO" id="GO:0009252">
    <property type="term" value="P:peptidoglycan biosynthetic process"/>
    <property type="evidence" value="ECO:0007669"/>
    <property type="project" value="UniProtKB-KW"/>
</dbReference>
<dbReference type="Proteomes" id="UP000034544">
    <property type="component" value="Unassembled WGS sequence"/>
</dbReference>
<dbReference type="InterPro" id="IPR050644">
    <property type="entry name" value="PG_Glycine_Bridge_Synth"/>
</dbReference>
<name>A0A0G0W1V8_UNCKA</name>
<proteinExistence type="inferred from homology"/>
<dbReference type="InterPro" id="IPR016181">
    <property type="entry name" value="Acyl_CoA_acyltransferase"/>
</dbReference>
<sequence length="310" mass="36247">MEIAQTHQINMERQQDIRQSDGWGKYLEAIGWKTRRTSKGILIAIRPSFMGNFVKIQHPRKIEKDDLEEIETICRGEKCAYIKIEPDHDQDLSIFEDWGYRPTHSPNCVPSTIFMDLTRTEDGMWAEFSHSAKYSINRAVREGYTVVNIKNPPEDRLKQSYELFHCTAKKKNFYMSPFREFLIRVNYFGDTSYLCEVRNKDGELQSSKFCLGHKNMVLFVSGGSSDSARKNKSGYLLMWETMKFLKGEGYEVFDLEGKYDERFPFQTRNWEGFSHFKEKFGGTPVEFPIPVIKFLSKIYGVASKLMKVDF</sequence>
<evidence type="ECO:0000313" key="9">
    <source>
        <dbReference type="Proteomes" id="UP000034544"/>
    </source>
</evidence>
<keyword evidence="6" id="KW-0961">Cell wall biogenesis/degradation</keyword>
<dbReference type="Gene3D" id="3.40.630.30">
    <property type="match status" value="1"/>
</dbReference>
<evidence type="ECO:0000256" key="5">
    <source>
        <dbReference type="ARBA" id="ARBA00023315"/>
    </source>
</evidence>
<feature type="domain" description="BioF2-like acetyltransferase" evidence="7">
    <location>
        <begin position="199"/>
        <end position="261"/>
    </location>
</feature>
<dbReference type="Pfam" id="PF13480">
    <property type="entry name" value="Acetyltransf_6"/>
    <property type="match status" value="1"/>
</dbReference>
<keyword evidence="3" id="KW-0133">Cell shape</keyword>
<reference evidence="8 9" key="1">
    <citation type="journal article" date="2015" name="Nature">
        <title>rRNA introns, odd ribosomes, and small enigmatic genomes across a large radiation of phyla.</title>
        <authorList>
            <person name="Brown C.T."/>
            <person name="Hug L.A."/>
            <person name="Thomas B.C."/>
            <person name="Sharon I."/>
            <person name="Castelle C.J."/>
            <person name="Singh A."/>
            <person name="Wilkins M.J."/>
            <person name="Williams K.H."/>
            <person name="Banfield J.F."/>
        </authorList>
    </citation>
    <scope>NUCLEOTIDE SEQUENCE [LARGE SCALE GENOMIC DNA]</scope>
</reference>
<dbReference type="PANTHER" id="PTHR36174">
    <property type="entry name" value="LIPID II:GLYCINE GLYCYLTRANSFERASE"/>
    <property type="match status" value="1"/>
</dbReference>
<evidence type="ECO:0000259" key="7">
    <source>
        <dbReference type="Pfam" id="PF13480"/>
    </source>
</evidence>
<dbReference type="GO" id="GO:0016755">
    <property type="term" value="F:aminoacyltransferase activity"/>
    <property type="evidence" value="ECO:0007669"/>
    <property type="project" value="InterPro"/>
</dbReference>
<evidence type="ECO:0000256" key="3">
    <source>
        <dbReference type="ARBA" id="ARBA00022960"/>
    </source>
</evidence>
<dbReference type="InterPro" id="IPR003447">
    <property type="entry name" value="FEMABX"/>
</dbReference>
<evidence type="ECO:0000256" key="6">
    <source>
        <dbReference type="ARBA" id="ARBA00023316"/>
    </source>
</evidence>
<dbReference type="EMBL" id="LCBF01000016">
    <property type="protein sequence ID" value="KKS06964.1"/>
    <property type="molecule type" value="Genomic_DNA"/>
</dbReference>
<dbReference type="SUPFAM" id="SSF55729">
    <property type="entry name" value="Acyl-CoA N-acyltransferases (Nat)"/>
    <property type="match status" value="1"/>
</dbReference>
<keyword evidence="2" id="KW-0808">Transferase</keyword>
<dbReference type="InterPro" id="IPR038740">
    <property type="entry name" value="BioF2-like_GNAT_dom"/>
</dbReference>
<comment type="caution">
    <text evidence="8">The sequence shown here is derived from an EMBL/GenBank/DDBJ whole genome shotgun (WGS) entry which is preliminary data.</text>
</comment>
<dbReference type="GO" id="GO:0071555">
    <property type="term" value="P:cell wall organization"/>
    <property type="evidence" value="ECO:0007669"/>
    <property type="project" value="UniProtKB-KW"/>
</dbReference>
<comment type="similarity">
    <text evidence="1">Belongs to the FemABX family.</text>
</comment>
<gene>
    <name evidence="8" type="ORF">UU59_C0016G0021</name>
</gene>
<dbReference type="PANTHER" id="PTHR36174:SF1">
    <property type="entry name" value="LIPID II:GLYCINE GLYCYLTRANSFERASE"/>
    <property type="match status" value="1"/>
</dbReference>
<keyword evidence="4" id="KW-0573">Peptidoglycan synthesis</keyword>
<dbReference type="PROSITE" id="PS51191">
    <property type="entry name" value="FEMABX"/>
    <property type="match status" value="1"/>
</dbReference>
<evidence type="ECO:0000313" key="8">
    <source>
        <dbReference type="EMBL" id="KKS06964.1"/>
    </source>
</evidence>
<dbReference type="GO" id="GO:0008360">
    <property type="term" value="P:regulation of cell shape"/>
    <property type="evidence" value="ECO:0007669"/>
    <property type="project" value="UniProtKB-KW"/>
</dbReference>